<dbReference type="AlphaFoldDB" id="H2ANL5"/>
<name>H2ANL5_KAZAF</name>
<dbReference type="HOGENOM" id="CLU_090748_0_0_1"/>
<dbReference type="EMBL" id="HE650821">
    <property type="protein sequence ID" value="CCF55965.1"/>
    <property type="molecule type" value="Genomic_DNA"/>
</dbReference>
<dbReference type="OrthoDB" id="4038219at2759"/>
<dbReference type="RefSeq" id="XP_003955100.1">
    <property type="nucleotide sequence ID" value="XM_003955051.1"/>
</dbReference>
<organism evidence="1 2">
    <name type="scientific">Kazachstania africana (strain ATCC 22294 / BCRC 22015 / CBS 2517 / CECT 1963 / NBRC 1671 / NRRL Y-8276)</name>
    <name type="common">Yeast</name>
    <name type="synonym">Kluyveromyces africanus</name>
    <dbReference type="NCBI Taxonomy" id="1071382"/>
    <lineage>
        <taxon>Eukaryota</taxon>
        <taxon>Fungi</taxon>
        <taxon>Dikarya</taxon>
        <taxon>Ascomycota</taxon>
        <taxon>Saccharomycotina</taxon>
        <taxon>Saccharomycetes</taxon>
        <taxon>Saccharomycetales</taxon>
        <taxon>Saccharomycetaceae</taxon>
        <taxon>Kazachstania</taxon>
    </lineage>
</organism>
<sequence>MSCKFLNNELICLQLNVRTLKRSRFTPFDTHRLIYTELKKLCNVLYCSSNNMQSIAFSFNRYNPNLQLILSSKNITTLSHIVYNIRGICMARGSQKDDKLTMGSLYQQLRESWNNKRPDSDIMIGPWIFSKSPSDFLLTTNNEKISINLNDSPLRHSQDNTYKSHSLSEPVIGNEAIVRLEWEHFNNFDSLPDSMRRWLYGFDRRNDFNEMTKMNSRDSQRLDILLNGFKKF</sequence>
<dbReference type="KEGG" id="kaf:KAFR_0A05300"/>
<evidence type="ECO:0000313" key="1">
    <source>
        <dbReference type="EMBL" id="CCF55965.1"/>
    </source>
</evidence>
<evidence type="ECO:0000313" key="2">
    <source>
        <dbReference type="Proteomes" id="UP000005220"/>
    </source>
</evidence>
<dbReference type="eggNOG" id="ENOG502S6W5">
    <property type="taxonomic scope" value="Eukaryota"/>
</dbReference>
<dbReference type="InParanoid" id="H2ANL5"/>
<proteinExistence type="predicted"/>
<dbReference type="FunCoup" id="H2ANL5">
    <property type="interactions" value="48"/>
</dbReference>
<accession>H2ANL5</accession>
<dbReference type="GeneID" id="13886138"/>
<keyword evidence="2" id="KW-1185">Reference proteome</keyword>
<reference evidence="1 2" key="1">
    <citation type="journal article" date="2011" name="Proc. Natl. Acad. Sci. U.S.A.">
        <title>Evolutionary erosion of yeast sex chromosomes by mating-type switching accidents.</title>
        <authorList>
            <person name="Gordon J.L."/>
            <person name="Armisen D."/>
            <person name="Proux-Wera E."/>
            <person name="Oheigeartaigh S.S."/>
            <person name="Byrne K.P."/>
            <person name="Wolfe K.H."/>
        </authorList>
    </citation>
    <scope>NUCLEOTIDE SEQUENCE [LARGE SCALE GENOMIC DNA]</scope>
    <source>
        <strain evidence="2">ATCC 22294 / BCRC 22015 / CBS 2517 / CECT 1963 / NBRC 1671 / NRRL Y-8276</strain>
    </source>
</reference>
<protein>
    <submittedName>
        <fullName evidence="1">Uncharacterized protein</fullName>
    </submittedName>
</protein>
<gene>
    <name evidence="1" type="primary">KAFR0A05300</name>
    <name evidence="1" type="ORF">KAFR_0A05300</name>
</gene>
<dbReference type="Proteomes" id="UP000005220">
    <property type="component" value="Chromosome 1"/>
</dbReference>